<reference evidence="2" key="1">
    <citation type="submission" date="2019-02" db="EMBL/GenBank/DDBJ databases">
        <authorList>
            <person name="Gruber-Vodicka R. H."/>
            <person name="Seah K. B. B."/>
        </authorList>
    </citation>
    <scope>NUCLEOTIDE SEQUENCE</scope>
    <source>
        <strain evidence="1">BECK_BZ123</strain>
        <strain evidence="2">BECK_BZ126</strain>
    </source>
</reference>
<sequence>MTILRNIQHRIITRDYYLSSHAEEEMLDDDLERKDVENAILKGRMEKKMTHDSRGTP</sequence>
<evidence type="ECO:0000313" key="2">
    <source>
        <dbReference type="EMBL" id="VFK56761.1"/>
    </source>
</evidence>
<dbReference type="AlphaFoldDB" id="A0A450ZSK7"/>
<name>A0A450ZSK7_9GAMM</name>
<accession>A0A450ZSK7</accession>
<evidence type="ECO:0000313" key="1">
    <source>
        <dbReference type="EMBL" id="VFK46747.1"/>
    </source>
</evidence>
<dbReference type="EMBL" id="CAADFS010000035">
    <property type="protein sequence ID" value="VFK46747.1"/>
    <property type="molecule type" value="Genomic_DNA"/>
</dbReference>
<organism evidence="2">
    <name type="scientific">Candidatus Kentrum sp. TC</name>
    <dbReference type="NCBI Taxonomy" id="2126339"/>
    <lineage>
        <taxon>Bacteria</taxon>
        <taxon>Pseudomonadati</taxon>
        <taxon>Pseudomonadota</taxon>
        <taxon>Gammaproteobacteria</taxon>
        <taxon>Candidatus Kentrum</taxon>
    </lineage>
</organism>
<protein>
    <submittedName>
        <fullName evidence="2">Uncharacterized protein</fullName>
    </submittedName>
</protein>
<dbReference type="EMBL" id="CAADFW010000012">
    <property type="protein sequence ID" value="VFK56761.1"/>
    <property type="molecule type" value="Genomic_DNA"/>
</dbReference>
<gene>
    <name evidence="1" type="ORF">BECKTC1821D_GA0114238_103518</name>
    <name evidence="2" type="ORF">BECKTC1821F_GA0114240_101224</name>
</gene>
<proteinExistence type="predicted"/>